<dbReference type="RefSeq" id="XP_009822999.1">
    <property type="nucleotide sequence ID" value="XM_009824697.1"/>
</dbReference>
<evidence type="ECO:0000313" key="1">
    <source>
        <dbReference type="EMBL" id="ETV88136.1"/>
    </source>
</evidence>
<dbReference type="AlphaFoldDB" id="W4H9A4"/>
<reference evidence="1" key="1">
    <citation type="submission" date="2013-12" db="EMBL/GenBank/DDBJ databases">
        <title>The Genome Sequence of Aphanomyces astaci APO3.</title>
        <authorList>
            <consortium name="The Broad Institute Genomics Platform"/>
            <person name="Russ C."/>
            <person name="Tyler B."/>
            <person name="van West P."/>
            <person name="Dieguez-Uribeondo J."/>
            <person name="Young S.K."/>
            <person name="Zeng Q."/>
            <person name="Gargeya S."/>
            <person name="Fitzgerald M."/>
            <person name="Abouelleil A."/>
            <person name="Alvarado L."/>
            <person name="Chapman S.B."/>
            <person name="Gainer-Dewar J."/>
            <person name="Goldberg J."/>
            <person name="Griggs A."/>
            <person name="Gujja S."/>
            <person name="Hansen M."/>
            <person name="Howarth C."/>
            <person name="Imamovic A."/>
            <person name="Ireland A."/>
            <person name="Larimer J."/>
            <person name="McCowan C."/>
            <person name="Murphy C."/>
            <person name="Pearson M."/>
            <person name="Poon T.W."/>
            <person name="Priest M."/>
            <person name="Roberts A."/>
            <person name="Saif S."/>
            <person name="Shea T."/>
            <person name="Sykes S."/>
            <person name="Wortman J."/>
            <person name="Nusbaum C."/>
            <person name="Birren B."/>
        </authorList>
    </citation>
    <scope>NUCLEOTIDE SEQUENCE [LARGE SCALE GENOMIC DNA]</scope>
    <source>
        <strain evidence="1">APO3</strain>
    </source>
</reference>
<proteinExistence type="predicted"/>
<name>W4H9A4_APHAT</name>
<dbReference type="GeneID" id="20803470"/>
<gene>
    <name evidence="1" type="ORF">H257_01474</name>
</gene>
<organism evidence="1">
    <name type="scientific">Aphanomyces astaci</name>
    <name type="common">Crayfish plague agent</name>
    <dbReference type="NCBI Taxonomy" id="112090"/>
    <lineage>
        <taxon>Eukaryota</taxon>
        <taxon>Sar</taxon>
        <taxon>Stramenopiles</taxon>
        <taxon>Oomycota</taxon>
        <taxon>Saprolegniomycetes</taxon>
        <taxon>Saprolegniales</taxon>
        <taxon>Verrucalvaceae</taxon>
        <taxon>Aphanomyces</taxon>
    </lineage>
</organism>
<accession>W4H9A4</accession>
<dbReference type="OrthoDB" id="2306477at2759"/>
<dbReference type="EMBL" id="KI913115">
    <property type="protein sequence ID" value="ETV88136.1"/>
    <property type="molecule type" value="Genomic_DNA"/>
</dbReference>
<dbReference type="VEuPathDB" id="FungiDB:H257_01474"/>
<sequence length="219" mass="23944">MWLSTAYGMLYAAMLSERRESTEKMTLIFLSLCLELVKHHAWMALTISIKSTDRDAAATCRLTKCRSSSSTKCKNGIDALCWPYAWSSARASAFHHAANKAASDSISTATRTCHATTANRFFWLCLCPIACKSATSDVHSAVVPSASWYARSPAVDNPVSSRVKMAARTCSATSRTLGLCTLWVQDVSTRRNDVDACAAASNVAPGRIRQSRSMEKLFK</sequence>
<protein>
    <submittedName>
        <fullName evidence="1">Uncharacterized protein</fullName>
    </submittedName>
</protein>